<dbReference type="Proteomes" id="UP000050342">
    <property type="component" value="Unassembled WGS sequence"/>
</dbReference>
<protein>
    <submittedName>
        <fullName evidence="1">Uncharacterized protein</fullName>
    </submittedName>
</protein>
<comment type="caution">
    <text evidence="1">The sequence shown here is derived from an EMBL/GenBank/DDBJ whole genome shotgun (WGS) entry which is preliminary data.</text>
</comment>
<evidence type="ECO:0000313" key="2">
    <source>
        <dbReference type="Proteomes" id="UP000050342"/>
    </source>
</evidence>
<dbReference type="RefSeq" id="WP_055101520.1">
    <property type="nucleotide sequence ID" value="NZ_LLWH01000025.1"/>
</dbReference>
<dbReference type="OrthoDB" id="6815433at2"/>
<reference evidence="1 2" key="1">
    <citation type="submission" date="2015-10" db="EMBL/GenBank/DDBJ databases">
        <title>Pseudomonas helleri sp. nov. and Pseudomonas weihenstephanensis sp. nov., isolated from raw cows milk.</title>
        <authorList>
            <person name="Von Neubeck M."/>
            <person name="Huptas C."/>
            <person name="Wenning M."/>
            <person name="Scherer S."/>
        </authorList>
    </citation>
    <scope>NUCLEOTIDE SEQUENCE [LARGE SCALE GENOMIC DNA]</scope>
    <source>
        <strain evidence="1 2">BSTT44</strain>
    </source>
</reference>
<proteinExistence type="predicted"/>
<gene>
    <name evidence="1" type="ORF">AQS70_19590</name>
</gene>
<accession>A0A0N8VT44</accession>
<sequence>MMRKDELKTEGFWPSENVGIDINLKGPTNDKSVKAGLYSPGIAYRFDDKYFSFGVTAPEGAVIPYEMIGNSPFTNAITIIIDPRAQEIAVGDTVRAIWTVLSAEDFYEFQSDPVPIESKNAAVLITLPDTEAVKFVGKKSEVGYIHMPEAGGANVSPKKPVYVAPSMGPKPVLKIPAVKKGVLNTKDHPSGIKVIIEPITNMHRYNALEIFWVDESNIRIDAQRHMTVNPNKAMEFVIPAVVYQSHVNKRVLVQYFISLGANMSPNLRWSAGRSKYVEFDVI</sequence>
<dbReference type="EMBL" id="LLWH01000025">
    <property type="protein sequence ID" value="KQB55092.1"/>
    <property type="molecule type" value="Genomic_DNA"/>
</dbReference>
<evidence type="ECO:0000313" key="1">
    <source>
        <dbReference type="EMBL" id="KQB55092.1"/>
    </source>
</evidence>
<dbReference type="AlphaFoldDB" id="A0A0N8VT44"/>
<name>A0A0N8VT44_9PSED</name>
<organism evidence="1 2">
    <name type="scientific">Pseudomonas endophytica</name>
    <dbReference type="NCBI Taxonomy" id="1563157"/>
    <lineage>
        <taxon>Bacteria</taxon>
        <taxon>Pseudomonadati</taxon>
        <taxon>Pseudomonadota</taxon>
        <taxon>Gammaproteobacteria</taxon>
        <taxon>Pseudomonadales</taxon>
        <taxon>Pseudomonadaceae</taxon>
        <taxon>Pseudomonas</taxon>
    </lineage>
</organism>
<keyword evidence="2" id="KW-1185">Reference proteome</keyword>